<evidence type="ECO:0000256" key="3">
    <source>
        <dbReference type="SAM" id="MobiDB-lite"/>
    </source>
</evidence>
<evidence type="ECO:0000259" key="4">
    <source>
        <dbReference type="PROSITE" id="PS50235"/>
    </source>
</evidence>
<dbReference type="PROSITE" id="PS00973">
    <property type="entry name" value="USP_2"/>
    <property type="match status" value="1"/>
</dbReference>
<dbReference type="InterPro" id="IPR001394">
    <property type="entry name" value="Peptidase_C19_UCH"/>
</dbReference>
<proteinExistence type="predicted"/>
<dbReference type="Proteomes" id="UP001558613">
    <property type="component" value="Unassembled WGS sequence"/>
</dbReference>
<evidence type="ECO:0000259" key="5">
    <source>
        <dbReference type="PROSITE" id="PS50837"/>
    </source>
</evidence>
<dbReference type="PROSITE" id="PS50837">
    <property type="entry name" value="NACHT"/>
    <property type="match status" value="2"/>
</dbReference>
<feature type="region of interest" description="Disordered" evidence="3">
    <location>
        <begin position="797"/>
        <end position="853"/>
    </location>
</feature>
<dbReference type="InterPro" id="IPR041267">
    <property type="entry name" value="NLRP_HD2"/>
</dbReference>
<organism evidence="6 7">
    <name type="scientific">Cirrhinus molitorella</name>
    <name type="common">mud carp</name>
    <dbReference type="NCBI Taxonomy" id="172907"/>
    <lineage>
        <taxon>Eukaryota</taxon>
        <taxon>Metazoa</taxon>
        <taxon>Chordata</taxon>
        <taxon>Craniata</taxon>
        <taxon>Vertebrata</taxon>
        <taxon>Euteleostomi</taxon>
        <taxon>Actinopterygii</taxon>
        <taxon>Neopterygii</taxon>
        <taxon>Teleostei</taxon>
        <taxon>Ostariophysi</taxon>
        <taxon>Cypriniformes</taxon>
        <taxon>Cyprinidae</taxon>
        <taxon>Labeoninae</taxon>
        <taxon>Labeonini</taxon>
        <taxon>Cirrhinus</taxon>
    </lineage>
</organism>
<dbReference type="Gene3D" id="3.40.50.300">
    <property type="entry name" value="P-loop containing nucleotide triphosphate hydrolases"/>
    <property type="match status" value="2"/>
</dbReference>
<accession>A0ABR3LGW8</accession>
<dbReference type="InterPro" id="IPR018200">
    <property type="entry name" value="USP_CS"/>
</dbReference>
<dbReference type="EMBL" id="JAYMGO010000022">
    <property type="protein sequence ID" value="KAL1250934.1"/>
    <property type="molecule type" value="Genomic_DNA"/>
</dbReference>
<evidence type="ECO:0000313" key="6">
    <source>
        <dbReference type="EMBL" id="KAL1250934.1"/>
    </source>
</evidence>
<dbReference type="PANTHER" id="PTHR24106">
    <property type="entry name" value="NACHT, LRR AND CARD DOMAINS-CONTAINING"/>
    <property type="match status" value="1"/>
</dbReference>
<feature type="domain" description="USP" evidence="4">
    <location>
        <begin position="8"/>
        <end position="290"/>
    </location>
</feature>
<dbReference type="InterPro" id="IPR051261">
    <property type="entry name" value="NLR"/>
</dbReference>
<feature type="domain" description="NACHT" evidence="5">
    <location>
        <begin position="919"/>
        <end position="1049"/>
    </location>
</feature>
<feature type="domain" description="NACHT" evidence="5">
    <location>
        <begin position="352"/>
        <end position="482"/>
    </location>
</feature>
<dbReference type="Pfam" id="PF00443">
    <property type="entry name" value="UCH"/>
    <property type="match status" value="1"/>
</dbReference>
<name>A0ABR3LGW8_9TELE</name>
<dbReference type="PROSITE" id="PS00972">
    <property type="entry name" value="USP_1"/>
    <property type="match status" value="1"/>
</dbReference>
<reference evidence="6 7" key="1">
    <citation type="submission" date="2023-09" db="EMBL/GenBank/DDBJ databases">
        <authorList>
            <person name="Wang M."/>
        </authorList>
    </citation>
    <scope>NUCLEOTIDE SEQUENCE [LARGE SCALE GENOMIC DNA]</scope>
    <source>
        <strain evidence="6">GT-2023</strain>
        <tissue evidence="6">Liver</tissue>
    </source>
</reference>
<dbReference type="InterPro" id="IPR027417">
    <property type="entry name" value="P-loop_NTPase"/>
</dbReference>
<evidence type="ECO:0000256" key="1">
    <source>
        <dbReference type="ARBA" id="ARBA00022614"/>
    </source>
</evidence>
<dbReference type="Pfam" id="PF17776">
    <property type="entry name" value="NLRC4_HD2"/>
    <property type="match status" value="2"/>
</dbReference>
<feature type="non-terminal residue" evidence="6">
    <location>
        <position position="1391"/>
    </location>
</feature>
<comment type="caution">
    <text evidence="6">The sequence shown here is derived from an EMBL/GenBank/DDBJ whole genome shotgun (WGS) entry which is preliminary data.</text>
</comment>
<dbReference type="SUPFAM" id="SSF52540">
    <property type="entry name" value="P-loop containing nucleoside triphosphate hydrolases"/>
    <property type="match status" value="2"/>
</dbReference>
<dbReference type="PROSITE" id="PS50235">
    <property type="entry name" value="USP_3"/>
    <property type="match status" value="1"/>
</dbReference>
<keyword evidence="2" id="KW-0677">Repeat</keyword>
<dbReference type="InterPro" id="IPR038765">
    <property type="entry name" value="Papain-like_cys_pep_sf"/>
</dbReference>
<dbReference type="SUPFAM" id="SSF54001">
    <property type="entry name" value="Cysteine proteinases"/>
    <property type="match status" value="1"/>
</dbReference>
<protein>
    <submittedName>
        <fullName evidence="6">Uncharacterized protein</fullName>
    </submittedName>
</protein>
<keyword evidence="7" id="KW-1185">Reference proteome</keyword>
<sequence>MAEGLKPCGMINQGMTCYLNSVLQTLFMTNKFRDHVLRLSTGTCTEENRLLADLFRSLLCEQTAVSTEKITKVLNITNVFEQQDAAEYLQMVLHKLPEPSEIFKGIMVTSTMCSACKESNEEETDFLSIPLSTHGTQQCDVKHALDEYVGIHEMSGADQLYCVKCNKMRDMEMSNDIKQWPDILTLHLKRFEMCYIGKELHYRKNECNIKIPPILQLGSIMYPTSADYELYAIIYHYGSFISGHYVSLVKDLSGNWYHFNDDRVTEMLYINHQWITDSSKHAYLLMYRKVTDTLKLRLKEEFQYLKEDMSPRQKQLLNDVLIEPHITEEPGYPISDKREIMCNNIFEGQNIRTVLLKGDAGIGKTVTVQKFILDWAEEKSNHDIKYIFPIPFQRLNIIRQECSFMKLLQQCFENTEHMELHSDKIMLIFDGLNEFKLTLNFQTTREIKDLHKRASVSDLLTNLIMGNLLPNAQILITSRPTAANQIPAEYIHRVTEIQGFDDQQKEEYFRKSIREERMSSEVIRHIKTSRRINSMCYLPDYCRIIAAIPEEMFKTERDDFPKTLTQMYSRLLLAQIKRYRERKDNIIALGKIAFHLLVNGNSLFCHEDLKKWVIRNKSVLINSLIIKKTEDNSKLKLFCFMNHRTQEFLAALYVTEVINGGKSHQLRDLSSLKLESGEICFTQYCLLQNVMESALQKQMDLFFCFLLGMTLESSQVDLTELLTQRRSRSSSSQDTVQLIKTMIMNSSPENLNKCSLLVDALKELEEHCEIKEMKTHLKSGLSPVQFSDLMLQLLKSEEKLDDPNTQRSGVTKVQNTDRQQITDRKNNQQLQNPEPDAKRPDATSTKIYPENRTQRHASEMLKVRLKEEFQYMNEGMSPEQKQLLNDVLIEPRITVEPGYPISDKREIMCNKIFGGQNIRTVLVKGDAGIGKTVTVQKFILDWAEEKSNHDIKYIFPIPFQRLNIIRQECSFMELLQQCFENTEHMKLDSDKIMLIFDGLNEFKLTLNFQTTREIKDLHKRASVSDLLTNLIMGNLLPNAQILITSRPTAANQIPDKYIHRVTEIQGFDDQQKEEYFRKSISEESMSSKVIRHIKRSTRINSMCYLPDYCRIIAAIPEEMFKTERDDFPKTLTQMYSRLLLAQIKRNRERKDNIIALGKMASNLLVNGNSLFCHEDLKKWGIRDESVLINSLIIKKTEDNSKLKLFCFMNHRTQEFLAALYVTEVINGGKSHQLRDLSSLKLESGEICFTQYCLLQNVMESALQKQMDRFFCFLLGMTLESSQVDLTELLTQRRSRSSSSQDTVQLIKTMIKNSSPENLNKCSLLFDALKELKEHCEIKEMKTHLKSGLSPVQISDLMLQLLKSEEKLDDPNTQRSGVTKVHNTDSQRITDR</sequence>
<evidence type="ECO:0000256" key="2">
    <source>
        <dbReference type="ARBA" id="ARBA00022737"/>
    </source>
</evidence>
<evidence type="ECO:0000313" key="7">
    <source>
        <dbReference type="Proteomes" id="UP001558613"/>
    </source>
</evidence>
<dbReference type="Pfam" id="PF05729">
    <property type="entry name" value="NACHT"/>
    <property type="match status" value="2"/>
</dbReference>
<feature type="region of interest" description="Disordered" evidence="3">
    <location>
        <begin position="1367"/>
        <end position="1391"/>
    </location>
</feature>
<gene>
    <name evidence="6" type="ORF">QQF64_018730</name>
</gene>
<dbReference type="Gene3D" id="3.90.70.10">
    <property type="entry name" value="Cysteine proteinases"/>
    <property type="match status" value="1"/>
</dbReference>
<keyword evidence="1" id="KW-0433">Leucine-rich repeat</keyword>
<dbReference type="InterPro" id="IPR028889">
    <property type="entry name" value="USP"/>
</dbReference>
<dbReference type="InterPro" id="IPR007111">
    <property type="entry name" value="NACHT_NTPase"/>
</dbReference>
<feature type="compositionally biased region" description="Basic and acidic residues" evidence="3">
    <location>
        <begin position="1381"/>
        <end position="1391"/>
    </location>
</feature>
<feature type="compositionally biased region" description="Polar residues" evidence="3">
    <location>
        <begin position="805"/>
        <end position="819"/>
    </location>
</feature>